<sequence>MTITDDAVLMKQMIMKMTTMDGYRHTRGVSSCEAVKPTKLPPRQFSFAVAVASECTTASSIMHNSCNTIKESKRGVTKIVPKAWGENQNRPRPFFVIKIILNVTKRWPHVHPSSQNQNTQNPPFLPQFIEKRRNPSSSVSSSTSVTHIQPSAFGDEIPLCVHLEPYCLHSIMANENQPYCKFFAWVETVFDLSFKKAAVKEPSELQDLVGIVGGFQDRLIELQNRVYALEMCQNTEAKKECKKSWFKAAAWPLHYGELLLQNLLHPVIKEIAYAKSRQLYVSKPNSVVTQWYINYGGLPAPGVLIVRHASPLLLVSPHLEHVTRNVFFTFEPLVSFSDGSFFLLFTGLPTGLFNLGGIGLITSILSQYSSEFTGLMQGWYVALAAPIFSNGCT</sequence>
<gene>
    <name evidence="1" type="ORF">Ahy_B03g062630</name>
</gene>
<dbReference type="Proteomes" id="UP000289738">
    <property type="component" value="Chromosome B03"/>
</dbReference>
<accession>A0A444ZV96</accession>
<dbReference type="EMBL" id="SDMP01000013">
    <property type="protein sequence ID" value="RYR17984.1"/>
    <property type="molecule type" value="Genomic_DNA"/>
</dbReference>
<name>A0A444ZV96_ARAHY</name>
<evidence type="ECO:0000313" key="2">
    <source>
        <dbReference type="Proteomes" id="UP000289738"/>
    </source>
</evidence>
<organism evidence="1 2">
    <name type="scientific">Arachis hypogaea</name>
    <name type="common">Peanut</name>
    <dbReference type="NCBI Taxonomy" id="3818"/>
    <lineage>
        <taxon>Eukaryota</taxon>
        <taxon>Viridiplantae</taxon>
        <taxon>Streptophyta</taxon>
        <taxon>Embryophyta</taxon>
        <taxon>Tracheophyta</taxon>
        <taxon>Spermatophyta</taxon>
        <taxon>Magnoliopsida</taxon>
        <taxon>eudicotyledons</taxon>
        <taxon>Gunneridae</taxon>
        <taxon>Pentapetalae</taxon>
        <taxon>rosids</taxon>
        <taxon>fabids</taxon>
        <taxon>Fabales</taxon>
        <taxon>Fabaceae</taxon>
        <taxon>Papilionoideae</taxon>
        <taxon>50 kb inversion clade</taxon>
        <taxon>dalbergioids sensu lato</taxon>
        <taxon>Dalbergieae</taxon>
        <taxon>Pterocarpus clade</taxon>
        <taxon>Arachis</taxon>
    </lineage>
</organism>
<reference evidence="1 2" key="1">
    <citation type="submission" date="2019-01" db="EMBL/GenBank/DDBJ databases">
        <title>Sequencing of cultivated peanut Arachis hypogaea provides insights into genome evolution and oil improvement.</title>
        <authorList>
            <person name="Chen X."/>
        </authorList>
    </citation>
    <scope>NUCLEOTIDE SEQUENCE [LARGE SCALE GENOMIC DNA]</scope>
    <source>
        <strain evidence="2">cv. Fuhuasheng</strain>
        <tissue evidence="1">Leaves</tissue>
    </source>
</reference>
<protein>
    <submittedName>
        <fullName evidence="1">Uncharacterized protein</fullName>
    </submittedName>
</protein>
<comment type="caution">
    <text evidence="1">The sequence shown here is derived from an EMBL/GenBank/DDBJ whole genome shotgun (WGS) entry which is preliminary data.</text>
</comment>
<keyword evidence="2" id="KW-1185">Reference proteome</keyword>
<proteinExistence type="predicted"/>
<dbReference type="AlphaFoldDB" id="A0A444ZV96"/>
<evidence type="ECO:0000313" key="1">
    <source>
        <dbReference type="EMBL" id="RYR17984.1"/>
    </source>
</evidence>